<accession>A0ABT6TPL2</accession>
<evidence type="ECO:0000313" key="2">
    <source>
        <dbReference type="EMBL" id="MDI4648765.1"/>
    </source>
</evidence>
<sequence>MNLETLIRQAKPNYIHADSEKVTSEILERLMDFSNKPRRKISVRAALVPAVIVAMLFSALTVNAATGGKLFGAILINKENRHIANEPNYASMQAVPTGTAISPNKKPSLNSDIINKDQLQTLNAGSVTNIALKENKKYYEIPELLLTNNADLVIFTKTEKSGWHLDKGEKLSIRFTLDLKTSKYSDPAGEWMEIGFIKNGELITSFAKKEKEFSYTITADEIGEYYFYAENMSAGKIIISSGIIK</sequence>
<name>A0ABT6TPL2_9BACL</name>
<evidence type="ECO:0000313" key="3">
    <source>
        <dbReference type="Proteomes" id="UP001161691"/>
    </source>
</evidence>
<keyword evidence="1" id="KW-0472">Membrane</keyword>
<dbReference type="Proteomes" id="UP001161691">
    <property type="component" value="Unassembled WGS sequence"/>
</dbReference>
<comment type="caution">
    <text evidence="2">The sequence shown here is derived from an EMBL/GenBank/DDBJ whole genome shotgun (WGS) entry which is preliminary data.</text>
</comment>
<evidence type="ECO:0008006" key="4">
    <source>
        <dbReference type="Google" id="ProtNLM"/>
    </source>
</evidence>
<proteinExistence type="predicted"/>
<evidence type="ECO:0000256" key="1">
    <source>
        <dbReference type="SAM" id="Phobius"/>
    </source>
</evidence>
<organism evidence="2 3">
    <name type="scientific">Cohnella hashimotonis</name>
    <dbReference type="NCBI Taxonomy" id="2826895"/>
    <lineage>
        <taxon>Bacteria</taxon>
        <taxon>Bacillati</taxon>
        <taxon>Bacillota</taxon>
        <taxon>Bacilli</taxon>
        <taxon>Bacillales</taxon>
        <taxon>Paenibacillaceae</taxon>
        <taxon>Cohnella</taxon>
    </lineage>
</organism>
<dbReference type="EMBL" id="JAGRPV010000001">
    <property type="protein sequence ID" value="MDI4648765.1"/>
    <property type="molecule type" value="Genomic_DNA"/>
</dbReference>
<keyword evidence="1" id="KW-1133">Transmembrane helix</keyword>
<keyword evidence="3" id="KW-1185">Reference proteome</keyword>
<gene>
    <name evidence="2" type="ORF">KB449_27690</name>
</gene>
<reference evidence="2" key="1">
    <citation type="submission" date="2023-04" db="EMBL/GenBank/DDBJ databases">
        <title>Comparative genomic analysis of Cohnella hashimotonis sp. nov., isolated from the International Space Station.</title>
        <authorList>
            <person name="Venkateswaran K."/>
            <person name="Simpson A."/>
        </authorList>
    </citation>
    <scope>NUCLEOTIDE SEQUENCE</scope>
    <source>
        <strain evidence="2">F6_2S_P_1</strain>
    </source>
</reference>
<keyword evidence="1" id="KW-0812">Transmembrane</keyword>
<feature type="transmembrane region" description="Helical" evidence="1">
    <location>
        <begin position="41"/>
        <end position="60"/>
    </location>
</feature>
<protein>
    <recommendedName>
        <fullName evidence="4">DUF4179 domain-containing protein</fullName>
    </recommendedName>
</protein>
<dbReference type="RefSeq" id="WP_282911459.1">
    <property type="nucleotide sequence ID" value="NZ_JAGRPV010000001.1"/>
</dbReference>